<dbReference type="Gene3D" id="3.30.420.10">
    <property type="entry name" value="Ribonuclease H-like superfamily/Ribonuclease H"/>
    <property type="match status" value="1"/>
</dbReference>
<dbReference type="PROSITE" id="PS50004">
    <property type="entry name" value="C2"/>
    <property type="match status" value="1"/>
</dbReference>
<reference evidence="7" key="1">
    <citation type="submission" date="2020-08" db="EMBL/GenBank/DDBJ databases">
        <title>Multicomponent nature underlies the extraordinary mechanical properties of spider dragline silk.</title>
        <authorList>
            <person name="Kono N."/>
            <person name="Nakamura H."/>
            <person name="Mori M."/>
            <person name="Yoshida Y."/>
            <person name="Ohtoshi R."/>
            <person name="Malay A.D."/>
            <person name="Moran D.A.P."/>
            <person name="Tomita M."/>
            <person name="Numata K."/>
            <person name="Arakawa K."/>
        </authorList>
    </citation>
    <scope>NUCLEOTIDE SEQUENCE</scope>
</reference>
<protein>
    <submittedName>
        <fullName evidence="7">Protein kinase C, brain isozyme</fullName>
    </submittedName>
</protein>
<keyword evidence="2" id="KW-0862">Zinc</keyword>
<dbReference type="FunFam" id="2.60.40.150:FF:000012">
    <property type="entry name" value="Kinase C alpha type"/>
    <property type="match status" value="1"/>
</dbReference>
<evidence type="ECO:0000256" key="4">
    <source>
        <dbReference type="ARBA" id="ARBA00047470"/>
    </source>
</evidence>
<dbReference type="Pfam" id="PF13358">
    <property type="entry name" value="DDE_3"/>
    <property type="match status" value="1"/>
</dbReference>
<dbReference type="Pfam" id="PF00130">
    <property type="entry name" value="C1_1"/>
    <property type="match status" value="1"/>
</dbReference>
<dbReference type="InterPro" id="IPR046349">
    <property type="entry name" value="C1-like_sf"/>
</dbReference>
<dbReference type="EMBL" id="BMAU01021411">
    <property type="protein sequence ID" value="GFY33472.1"/>
    <property type="molecule type" value="Genomic_DNA"/>
</dbReference>
<dbReference type="SUPFAM" id="SSF57889">
    <property type="entry name" value="Cysteine-rich domain"/>
    <property type="match status" value="1"/>
</dbReference>
<dbReference type="InterPro" id="IPR020454">
    <property type="entry name" value="DAG/PE-bd"/>
</dbReference>
<dbReference type="InterPro" id="IPR035892">
    <property type="entry name" value="C2_domain_sf"/>
</dbReference>
<dbReference type="Pfam" id="PF01498">
    <property type="entry name" value="HTH_Tnp_Tc3_2"/>
    <property type="match status" value="1"/>
</dbReference>
<dbReference type="GO" id="GO:0003677">
    <property type="term" value="F:DNA binding"/>
    <property type="evidence" value="ECO:0007669"/>
    <property type="project" value="InterPro"/>
</dbReference>
<dbReference type="Gene3D" id="2.60.40.150">
    <property type="entry name" value="C2 domain"/>
    <property type="match status" value="1"/>
</dbReference>
<organism evidence="7 8">
    <name type="scientific">Trichonephila clavipes</name>
    <name type="common">Golden silk orbweaver</name>
    <name type="synonym">Nephila clavipes</name>
    <dbReference type="NCBI Taxonomy" id="2585209"/>
    <lineage>
        <taxon>Eukaryota</taxon>
        <taxon>Metazoa</taxon>
        <taxon>Ecdysozoa</taxon>
        <taxon>Arthropoda</taxon>
        <taxon>Chelicerata</taxon>
        <taxon>Arachnida</taxon>
        <taxon>Araneae</taxon>
        <taxon>Araneomorphae</taxon>
        <taxon>Entelegynae</taxon>
        <taxon>Araneoidea</taxon>
        <taxon>Nephilidae</taxon>
        <taxon>Trichonephila</taxon>
    </lineage>
</organism>
<dbReference type="Pfam" id="PF00168">
    <property type="entry name" value="C2"/>
    <property type="match status" value="1"/>
</dbReference>
<dbReference type="InterPro" id="IPR000008">
    <property type="entry name" value="C2_dom"/>
</dbReference>
<dbReference type="PANTHER" id="PTHR45729:SF9">
    <property type="entry name" value="DOUBLE C2-LIKE DOMAIN-CONTAINING PROTEIN BETA"/>
    <property type="match status" value="1"/>
</dbReference>
<keyword evidence="7" id="KW-0418">Kinase</keyword>
<dbReference type="InterPro" id="IPR043566">
    <property type="entry name" value="Rabphilin/DOC2/Noc2"/>
</dbReference>
<evidence type="ECO:0000256" key="1">
    <source>
        <dbReference type="ARBA" id="ARBA00022723"/>
    </source>
</evidence>
<dbReference type="InterPro" id="IPR002492">
    <property type="entry name" value="Transposase_Tc1-like"/>
</dbReference>
<feature type="domain" description="C2" evidence="5">
    <location>
        <begin position="96"/>
        <end position="213"/>
    </location>
</feature>
<accession>A0A8X6WED0</accession>
<dbReference type="GO" id="GO:0004697">
    <property type="term" value="F:diacylglycerol-dependent serine/threonine kinase activity"/>
    <property type="evidence" value="ECO:0007669"/>
    <property type="project" value="UniProtKB-EC"/>
</dbReference>
<dbReference type="PRINTS" id="PR00360">
    <property type="entry name" value="C2DOMAIN"/>
</dbReference>
<dbReference type="Gene3D" id="3.30.60.20">
    <property type="match status" value="2"/>
</dbReference>
<dbReference type="CDD" id="cd04026">
    <property type="entry name" value="C2_PKC_alpha_gamma"/>
    <property type="match status" value="1"/>
</dbReference>
<dbReference type="SMART" id="SM00109">
    <property type="entry name" value="C1"/>
    <property type="match status" value="1"/>
</dbReference>
<keyword evidence="8" id="KW-1185">Reference proteome</keyword>
<proteinExistence type="predicted"/>
<comment type="catalytic activity">
    <reaction evidence="3">
        <text>L-threonyl-[protein] + ATP = O-phospho-L-threonyl-[protein] + ADP + H(+)</text>
        <dbReference type="Rhea" id="RHEA:46608"/>
        <dbReference type="Rhea" id="RHEA-COMP:11060"/>
        <dbReference type="Rhea" id="RHEA-COMP:11605"/>
        <dbReference type="ChEBI" id="CHEBI:15378"/>
        <dbReference type="ChEBI" id="CHEBI:30013"/>
        <dbReference type="ChEBI" id="CHEBI:30616"/>
        <dbReference type="ChEBI" id="CHEBI:61977"/>
        <dbReference type="ChEBI" id="CHEBI:456216"/>
        <dbReference type="EC" id="2.7.11.13"/>
    </reaction>
</comment>
<dbReference type="GO" id="GO:0061669">
    <property type="term" value="P:spontaneous neurotransmitter secretion"/>
    <property type="evidence" value="ECO:0007669"/>
    <property type="project" value="TreeGrafter"/>
</dbReference>
<dbReference type="FunFam" id="3.30.60.20:FF:000052">
    <property type="entry name" value="Protein kinase C"/>
    <property type="match status" value="1"/>
</dbReference>
<dbReference type="GO" id="GO:0015074">
    <property type="term" value="P:DNA integration"/>
    <property type="evidence" value="ECO:0007669"/>
    <property type="project" value="InterPro"/>
</dbReference>
<dbReference type="PROSITE" id="PS50081">
    <property type="entry name" value="ZF_DAG_PE_2"/>
    <property type="match status" value="1"/>
</dbReference>
<dbReference type="InterPro" id="IPR002219">
    <property type="entry name" value="PKC_DAG/PE"/>
</dbReference>
<dbReference type="GO" id="GO:0098793">
    <property type="term" value="C:presynapse"/>
    <property type="evidence" value="ECO:0007669"/>
    <property type="project" value="GOC"/>
</dbReference>
<evidence type="ECO:0000313" key="7">
    <source>
        <dbReference type="EMBL" id="GFY33472.1"/>
    </source>
</evidence>
<dbReference type="CDD" id="cd20836">
    <property type="entry name" value="C1_cPKC_rpt2"/>
    <property type="match status" value="1"/>
</dbReference>
<evidence type="ECO:0000256" key="2">
    <source>
        <dbReference type="ARBA" id="ARBA00022833"/>
    </source>
</evidence>
<dbReference type="PRINTS" id="PR00008">
    <property type="entry name" value="DAGPEDOMAIN"/>
</dbReference>
<dbReference type="GO" id="GO:0006887">
    <property type="term" value="P:exocytosis"/>
    <property type="evidence" value="ECO:0007669"/>
    <property type="project" value="TreeGrafter"/>
</dbReference>
<dbReference type="SUPFAM" id="SSF49562">
    <property type="entry name" value="C2 domain (Calcium/lipid-binding domain, CaLB)"/>
    <property type="match status" value="1"/>
</dbReference>
<keyword evidence="1" id="KW-0479">Metal-binding</keyword>
<dbReference type="InterPro" id="IPR038717">
    <property type="entry name" value="Tc1-like_DDE_dom"/>
</dbReference>
<name>A0A8X6WED0_TRICX</name>
<evidence type="ECO:0000256" key="3">
    <source>
        <dbReference type="ARBA" id="ARBA00047272"/>
    </source>
</evidence>
<keyword evidence="7" id="KW-0808">Transferase</keyword>
<dbReference type="GO" id="GO:0006313">
    <property type="term" value="P:DNA transposition"/>
    <property type="evidence" value="ECO:0007669"/>
    <property type="project" value="InterPro"/>
</dbReference>
<dbReference type="GO" id="GO:0017158">
    <property type="term" value="P:regulation of calcium ion-dependent exocytosis"/>
    <property type="evidence" value="ECO:0007669"/>
    <property type="project" value="TreeGrafter"/>
</dbReference>
<dbReference type="AlphaFoldDB" id="A0A8X6WED0"/>
<gene>
    <name evidence="7" type="primary">Pkc53E</name>
    <name evidence="7" type="ORF">TNCV_2227411</name>
</gene>
<sequence length="576" mass="66072">MVSIYRVCSFVVHKRCHEFVTFKCPGVDKGVDSDDARTKHQFMVHTYTGPTFCDHCGSLLYGIIHQGYKCKACDMNVHKRCQESVPNLCGCDHTERRGRIELKVSAINNKLVCEVRQARNLIPMDPNGLSDPYVKMKLVPDTGESVKRKTKTIKANLNPVWGETLSFDLKPEDKDRRLLIEVWDWDRTSRNDFMGSLSFGISEIMKNPAEGWFKLLTAEEGEFYNVPVPPEDKDISELKTQMKTRISMSCKKSEKISAITDIPHNMGKQDVIRASDFHFIMVLGKGSFGKKYDACRRQIYRPISKKRNRHTTAQQVANQFLAASGKQISRKTVARRLRGGGLYARRPVVCVPLTRQHRTARLQWCREHHNWTEQDWACVLFSDESRFSLSSDCRRQLIWRESGTAYRPENIQEKDRYQTCSIMVWAGIMINGHMRLNVVANGTMTGQQYIDEVLLPHVRLFPGAVGDKFVFMDDNATCHQTLAVQDCLDSEGIQRHVWPARSPDLNPIENVWDALGRQVSGQNYPPTNKNTLIRALTEEWDKLPQQLLDNVVQSMVRRVECCITLHGDISRTDTFL</sequence>
<evidence type="ECO:0000259" key="5">
    <source>
        <dbReference type="PROSITE" id="PS50004"/>
    </source>
</evidence>
<comment type="caution">
    <text evidence="7">The sequence shown here is derived from an EMBL/GenBank/DDBJ whole genome shotgun (WGS) entry which is preliminary data.</text>
</comment>
<evidence type="ECO:0000259" key="6">
    <source>
        <dbReference type="PROSITE" id="PS50081"/>
    </source>
</evidence>
<evidence type="ECO:0000313" key="8">
    <source>
        <dbReference type="Proteomes" id="UP000887159"/>
    </source>
</evidence>
<dbReference type="SMART" id="SM00239">
    <property type="entry name" value="C2"/>
    <property type="match status" value="1"/>
</dbReference>
<dbReference type="Proteomes" id="UP000887159">
    <property type="component" value="Unassembled WGS sequence"/>
</dbReference>
<dbReference type="PANTHER" id="PTHR45729">
    <property type="entry name" value="RABPHILIN, ISOFORM A"/>
    <property type="match status" value="1"/>
</dbReference>
<comment type="catalytic activity">
    <reaction evidence="4">
        <text>L-seryl-[protein] + ATP = O-phospho-L-seryl-[protein] + ADP + H(+)</text>
        <dbReference type="Rhea" id="RHEA:17989"/>
        <dbReference type="Rhea" id="RHEA-COMP:9863"/>
        <dbReference type="Rhea" id="RHEA-COMP:11604"/>
        <dbReference type="ChEBI" id="CHEBI:15378"/>
        <dbReference type="ChEBI" id="CHEBI:29999"/>
        <dbReference type="ChEBI" id="CHEBI:30616"/>
        <dbReference type="ChEBI" id="CHEBI:83421"/>
        <dbReference type="ChEBI" id="CHEBI:456216"/>
        <dbReference type="EC" id="2.7.11.13"/>
    </reaction>
</comment>
<dbReference type="GO" id="GO:0046872">
    <property type="term" value="F:metal ion binding"/>
    <property type="evidence" value="ECO:0007669"/>
    <property type="project" value="UniProtKB-KW"/>
</dbReference>
<feature type="domain" description="Phorbol-ester/DAG-type" evidence="6">
    <location>
        <begin position="39"/>
        <end position="89"/>
    </location>
</feature>
<dbReference type="InterPro" id="IPR036397">
    <property type="entry name" value="RNaseH_sf"/>
</dbReference>